<keyword evidence="6 9" id="KW-1133">Transmembrane helix</keyword>
<dbReference type="Proteomes" id="UP001210809">
    <property type="component" value="Unassembled WGS sequence"/>
</dbReference>
<evidence type="ECO:0000256" key="6">
    <source>
        <dbReference type="ARBA" id="ARBA00022989"/>
    </source>
</evidence>
<evidence type="ECO:0000256" key="8">
    <source>
        <dbReference type="ARBA" id="ARBA00023136"/>
    </source>
</evidence>
<accession>A0AAW6CZN6</accession>
<dbReference type="EMBL" id="JAQLXW010000005">
    <property type="protein sequence ID" value="MDB8003364.1"/>
    <property type="molecule type" value="Genomic_DNA"/>
</dbReference>
<comment type="subcellular location">
    <subcellularLocation>
        <location evidence="9">Cell membrane</location>
        <topology evidence="9">Single-pass membrane protein</topology>
    </subcellularLocation>
    <subcellularLocation>
        <location evidence="1">Membrane</location>
    </subcellularLocation>
</comment>
<keyword evidence="8 9" id="KW-0472">Membrane</keyword>
<dbReference type="GO" id="GO:0043952">
    <property type="term" value="P:protein transport by the Sec complex"/>
    <property type="evidence" value="ECO:0007669"/>
    <property type="project" value="UniProtKB-UniRule"/>
</dbReference>
<dbReference type="GO" id="GO:0065002">
    <property type="term" value="P:intracellular protein transmembrane transport"/>
    <property type="evidence" value="ECO:0007669"/>
    <property type="project" value="UniProtKB-UniRule"/>
</dbReference>
<gene>
    <name evidence="9 11" type="primary">secE</name>
    <name evidence="11" type="ORF">PNE09_04680</name>
</gene>
<evidence type="ECO:0000256" key="9">
    <source>
        <dbReference type="HAMAP-Rule" id="MF_00422"/>
    </source>
</evidence>
<dbReference type="NCBIfam" id="TIGR00964">
    <property type="entry name" value="secE_bact"/>
    <property type="match status" value="1"/>
</dbReference>
<sequence length="97" mass="10633">MMAKDASLTKEAAKAKKANEKNSKKAALSKKPKKSIVKYFKDLKSEFKKVVWPSKKTVFNNTVVVLVTLVVSGICVWGLDTLFATLLRLALNMSSAG</sequence>
<comment type="similarity">
    <text evidence="9">Belongs to the SecE/SEC61-gamma family.</text>
</comment>
<dbReference type="PANTHER" id="PTHR33910">
    <property type="entry name" value="PROTEIN TRANSLOCASE SUBUNIT SECE"/>
    <property type="match status" value="1"/>
</dbReference>
<keyword evidence="5 9" id="KW-0653">Protein transport</keyword>
<evidence type="ECO:0000256" key="4">
    <source>
        <dbReference type="ARBA" id="ARBA00022692"/>
    </source>
</evidence>
<dbReference type="HAMAP" id="MF_00422">
    <property type="entry name" value="SecE"/>
    <property type="match status" value="1"/>
</dbReference>
<feature type="compositionally biased region" description="Basic and acidic residues" evidence="10">
    <location>
        <begin position="7"/>
        <end position="23"/>
    </location>
</feature>
<comment type="caution">
    <text evidence="11">The sequence shown here is derived from an EMBL/GenBank/DDBJ whole genome shotgun (WGS) entry which is preliminary data.</text>
</comment>
<reference evidence="11" key="1">
    <citation type="submission" date="2023-01" db="EMBL/GenBank/DDBJ databases">
        <title>Human gut microbiome strain richness.</title>
        <authorList>
            <person name="Chen-Liaw A."/>
        </authorList>
    </citation>
    <scope>NUCLEOTIDE SEQUENCE</scope>
    <source>
        <strain evidence="11">1001283st1_G1_1001283B150217_161031</strain>
    </source>
</reference>
<dbReference type="GO" id="GO:0006605">
    <property type="term" value="P:protein targeting"/>
    <property type="evidence" value="ECO:0007669"/>
    <property type="project" value="UniProtKB-UniRule"/>
</dbReference>
<evidence type="ECO:0000256" key="10">
    <source>
        <dbReference type="SAM" id="MobiDB-lite"/>
    </source>
</evidence>
<dbReference type="GO" id="GO:0005886">
    <property type="term" value="C:plasma membrane"/>
    <property type="evidence" value="ECO:0007669"/>
    <property type="project" value="UniProtKB-SubCell"/>
</dbReference>
<feature type="region of interest" description="Disordered" evidence="10">
    <location>
        <begin position="1"/>
        <end position="32"/>
    </location>
</feature>
<evidence type="ECO:0000256" key="1">
    <source>
        <dbReference type="ARBA" id="ARBA00004370"/>
    </source>
</evidence>
<evidence type="ECO:0000313" key="11">
    <source>
        <dbReference type="EMBL" id="MDB8003364.1"/>
    </source>
</evidence>
<dbReference type="Pfam" id="PF00584">
    <property type="entry name" value="SecE"/>
    <property type="match status" value="1"/>
</dbReference>
<dbReference type="AlphaFoldDB" id="A0AAW6CZN6"/>
<dbReference type="Gene3D" id="1.20.5.1030">
    <property type="entry name" value="Preprotein translocase secy subunit"/>
    <property type="match status" value="1"/>
</dbReference>
<dbReference type="InterPro" id="IPR038379">
    <property type="entry name" value="SecE_sf"/>
</dbReference>
<evidence type="ECO:0000256" key="3">
    <source>
        <dbReference type="ARBA" id="ARBA00022475"/>
    </source>
</evidence>
<evidence type="ECO:0000256" key="5">
    <source>
        <dbReference type="ARBA" id="ARBA00022927"/>
    </source>
</evidence>
<keyword evidence="4 9" id="KW-0812">Transmembrane</keyword>
<organism evidence="11 12">
    <name type="scientific">[Eubacterium] siraeum</name>
    <dbReference type="NCBI Taxonomy" id="39492"/>
    <lineage>
        <taxon>Bacteria</taxon>
        <taxon>Bacillati</taxon>
        <taxon>Bacillota</taxon>
        <taxon>Clostridia</taxon>
        <taxon>Eubacteriales</taxon>
        <taxon>Oscillospiraceae</taxon>
        <taxon>Oscillospiraceae incertae sedis</taxon>
    </lineage>
</organism>
<comment type="subunit">
    <text evidence="9">Component of the Sec protein translocase complex. Heterotrimer consisting of SecY, SecE and SecG subunits. The heterotrimers can form oligomers, although 1 heterotrimer is thought to be able to translocate proteins. Interacts with the ribosome. Interacts with SecDF, and other proteins may be involved. Interacts with SecA.</text>
</comment>
<dbReference type="PANTHER" id="PTHR33910:SF1">
    <property type="entry name" value="PROTEIN TRANSLOCASE SUBUNIT SECE"/>
    <property type="match status" value="1"/>
</dbReference>
<proteinExistence type="inferred from homology"/>
<keyword evidence="2 9" id="KW-0813">Transport</keyword>
<evidence type="ECO:0000256" key="2">
    <source>
        <dbReference type="ARBA" id="ARBA00022448"/>
    </source>
</evidence>
<dbReference type="InterPro" id="IPR001901">
    <property type="entry name" value="Translocase_SecE/Sec61-g"/>
</dbReference>
<evidence type="ECO:0000256" key="7">
    <source>
        <dbReference type="ARBA" id="ARBA00023010"/>
    </source>
</evidence>
<protein>
    <recommendedName>
        <fullName evidence="9">Protein translocase subunit SecE</fullName>
    </recommendedName>
</protein>
<comment type="function">
    <text evidence="9">Essential subunit of the Sec protein translocation channel SecYEG. Clamps together the 2 halves of SecY. May contact the channel plug during translocation.</text>
</comment>
<feature type="transmembrane region" description="Helical" evidence="9">
    <location>
        <begin position="58"/>
        <end position="79"/>
    </location>
</feature>
<dbReference type="GO" id="GO:0009306">
    <property type="term" value="P:protein secretion"/>
    <property type="evidence" value="ECO:0007669"/>
    <property type="project" value="UniProtKB-UniRule"/>
</dbReference>
<evidence type="ECO:0000313" key="12">
    <source>
        <dbReference type="Proteomes" id="UP001210809"/>
    </source>
</evidence>
<dbReference type="GO" id="GO:0008320">
    <property type="term" value="F:protein transmembrane transporter activity"/>
    <property type="evidence" value="ECO:0007669"/>
    <property type="project" value="UniProtKB-UniRule"/>
</dbReference>
<dbReference type="PRINTS" id="PR01650">
    <property type="entry name" value="SECETRNLCASE"/>
</dbReference>
<keyword evidence="3 9" id="KW-1003">Cell membrane</keyword>
<dbReference type="InterPro" id="IPR005807">
    <property type="entry name" value="SecE_bac"/>
</dbReference>
<keyword evidence="7 9" id="KW-0811">Translocation</keyword>
<name>A0AAW6CZN6_9FIRM</name>